<evidence type="ECO:0000259" key="2">
    <source>
        <dbReference type="Pfam" id="PF08457"/>
    </source>
</evidence>
<reference evidence="3 4" key="1">
    <citation type="journal article" date="2016" name="Fungal Biol.">
        <title>The genome of Xylona heveae provides a window into fungal endophytism.</title>
        <authorList>
            <person name="Gazis R."/>
            <person name="Kuo A."/>
            <person name="Riley R."/>
            <person name="LaButti K."/>
            <person name="Lipzen A."/>
            <person name="Lin J."/>
            <person name="Amirebrahimi M."/>
            <person name="Hesse C.N."/>
            <person name="Spatafora J.W."/>
            <person name="Henrissat B."/>
            <person name="Hainaut M."/>
            <person name="Grigoriev I.V."/>
            <person name="Hibbett D.S."/>
        </authorList>
    </citation>
    <scope>NUCLEOTIDE SEQUENCE [LARGE SCALE GENOMIC DNA]</scope>
    <source>
        <strain evidence="3 4">TC161</strain>
    </source>
</reference>
<dbReference type="Pfam" id="PF08457">
    <property type="entry name" value="Sfi1"/>
    <property type="match status" value="1"/>
</dbReference>
<protein>
    <submittedName>
        <fullName evidence="3">Sfi1-domain-containing protein</fullName>
    </submittedName>
</protein>
<sequence>MSLSPTLSTAQSTINDHSRISDQDVAILHRIVTRAQELPGAQRLPFRALFTAYEEVLIDEGLDPDYDPLYFRFLFRLGDSKLSRLSLYRKFEEALAEIGIQLEIDVEEDLKAVATTCTKPVSHYASSPENEPPLRTNRRASISSIYEKKGWNSKSSWSASSPQLSGRPHSAMSLRRTSQDSLIIGSNGTEAIWSQTSLNQFPEKFQGAFGRDDKRPGSVKATSDLATDIALSSAPRLPPAYVSQSVPRSELPLMSRSGSEFTHQAKLSNSLHPWSEGHYQRVESELIADAQYLYHHHIFVSIRRIFRNWRSKAMINQKHHHTLMATAGRRDRAVLLEAGFGHWRLALRTRQQLSETESFFTSMEQRAIRARNLFLLTKAFSHWAQCTSEELLRTSVARRHLLRAKFFNAWKDGTGINELKVRKHTLRKFFSICRQRVSKMDSIAIDANDILCSHLLRTMYWRWFWSFCEKRAPVWWAGKTKWKVLICWVKAVQERREKEGWAYGIKKQRLQRKVLHSWARRVSDIRLLHHKAHDFKDQRLMKQSLSDWALITKLRPLAEVYTRSLTCQTLNKVFRLWVKKWRMETDASKVNRLRILQSAWTVWNDNLRCKALAARTDDRLLLQALYKWVLAGRCKLQQRYTNWRLKMQTHNRLFHKQTILRARVHEKEMAFQSARNRRSLRSSLDHWRLKLQMHRQRELVTLSLSASRISKAVLQIWSSKLDHLKLIDSWAVASAFYVFSVHSLKRWENALANARKRKRREAYSYIRRKLKLRLAAKVFSAWRQRCFILCNMYVSSEKYHHKRVESSGIHILAIWKERTEHQASLVQRADSTITDYLLRRNLEHWVQRSHQMAQQVQQAEYFDTLHTSIIAAGLLRKLSLRVFEFIRWHETANSLRERNQRRHSRNILRYWAETYAGRVSQREPGAEQPKTPNGNRKSSRKPWKSSRWTVSRLIDRYDFGEFGTDANEISAITPLPGYLTTPSKRVARAKILAQTASTPLIPRSTPFPQRLKSQSALRGEPLDERILAESNLAGDEETSNDRPITIE</sequence>
<dbReference type="OrthoDB" id="5215300at2759"/>
<organism evidence="3 4">
    <name type="scientific">Xylona heveae (strain CBS 132557 / TC161)</name>
    <dbReference type="NCBI Taxonomy" id="1328760"/>
    <lineage>
        <taxon>Eukaryota</taxon>
        <taxon>Fungi</taxon>
        <taxon>Dikarya</taxon>
        <taxon>Ascomycota</taxon>
        <taxon>Pezizomycotina</taxon>
        <taxon>Xylonomycetes</taxon>
        <taxon>Xylonales</taxon>
        <taxon>Xylonaceae</taxon>
        <taxon>Xylona</taxon>
    </lineage>
</organism>
<feature type="region of interest" description="Disordered" evidence="1">
    <location>
        <begin position="152"/>
        <end position="172"/>
    </location>
</feature>
<dbReference type="AlphaFoldDB" id="A0A165IQ25"/>
<evidence type="ECO:0000256" key="1">
    <source>
        <dbReference type="SAM" id="MobiDB-lite"/>
    </source>
</evidence>
<dbReference type="OMA" id="RFFNGWR"/>
<dbReference type="EMBL" id="KV407455">
    <property type="protein sequence ID" value="KZF25218.1"/>
    <property type="molecule type" value="Genomic_DNA"/>
</dbReference>
<feature type="compositionally biased region" description="Low complexity" evidence="1">
    <location>
        <begin position="153"/>
        <end position="165"/>
    </location>
</feature>
<dbReference type="InParanoid" id="A0A165IQ25"/>
<feature type="region of interest" description="Disordered" evidence="1">
    <location>
        <begin position="919"/>
        <end position="943"/>
    </location>
</feature>
<dbReference type="InterPro" id="IPR013665">
    <property type="entry name" value="Sfi1_dom"/>
</dbReference>
<proteinExistence type="predicted"/>
<dbReference type="RefSeq" id="XP_018190773.1">
    <property type="nucleotide sequence ID" value="XM_018334752.1"/>
</dbReference>
<dbReference type="STRING" id="1328760.A0A165IQ25"/>
<dbReference type="Proteomes" id="UP000076632">
    <property type="component" value="Unassembled WGS sequence"/>
</dbReference>
<evidence type="ECO:0000313" key="3">
    <source>
        <dbReference type="EMBL" id="KZF25218.1"/>
    </source>
</evidence>
<keyword evidence="4" id="KW-1185">Reference proteome</keyword>
<evidence type="ECO:0000313" key="4">
    <source>
        <dbReference type="Proteomes" id="UP000076632"/>
    </source>
</evidence>
<feature type="region of interest" description="Disordered" evidence="1">
    <location>
        <begin position="1000"/>
        <end position="1047"/>
    </location>
</feature>
<accession>A0A165IQ25</accession>
<dbReference type="GeneID" id="28899889"/>
<feature type="domain" description="Sfi1 spindle body" evidence="2">
    <location>
        <begin position="347"/>
        <end position="914"/>
    </location>
</feature>
<name>A0A165IQ25_XYLHT</name>
<gene>
    <name evidence="3" type="ORF">L228DRAFT_265697</name>
</gene>